<organism evidence="1">
    <name type="scientific">Anguilla anguilla</name>
    <name type="common">European freshwater eel</name>
    <name type="synonym">Muraena anguilla</name>
    <dbReference type="NCBI Taxonomy" id="7936"/>
    <lineage>
        <taxon>Eukaryota</taxon>
        <taxon>Metazoa</taxon>
        <taxon>Chordata</taxon>
        <taxon>Craniata</taxon>
        <taxon>Vertebrata</taxon>
        <taxon>Euteleostomi</taxon>
        <taxon>Actinopterygii</taxon>
        <taxon>Neopterygii</taxon>
        <taxon>Teleostei</taxon>
        <taxon>Anguilliformes</taxon>
        <taxon>Anguillidae</taxon>
        <taxon>Anguilla</taxon>
    </lineage>
</organism>
<dbReference type="EMBL" id="GBXM01084350">
    <property type="protein sequence ID" value="JAH24227.1"/>
    <property type="molecule type" value="Transcribed_RNA"/>
</dbReference>
<reference evidence="1" key="1">
    <citation type="submission" date="2014-11" db="EMBL/GenBank/DDBJ databases">
        <authorList>
            <person name="Amaro Gonzalez C."/>
        </authorList>
    </citation>
    <scope>NUCLEOTIDE SEQUENCE</scope>
</reference>
<name>A0A0E9R655_ANGAN</name>
<proteinExistence type="predicted"/>
<protein>
    <submittedName>
        <fullName evidence="1">Uncharacterized protein</fullName>
    </submittedName>
</protein>
<sequence length="33" mass="3549">MVITGVLSFISVTSIIILLESTRLPSSLANIFI</sequence>
<reference evidence="1" key="2">
    <citation type="journal article" date="2015" name="Fish Shellfish Immunol.">
        <title>Early steps in the European eel (Anguilla anguilla)-Vibrio vulnificus interaction in the gills: Role of the RtxA13 toxin.</title>
        <authorList>
            <person name="Callol A."/>
            <person name="Pajuelo D."/>
            <person name="Ebbesson L."/>
            <person name="Teles M."/>
            <person name="MacKenzie S."/>
            <person name="Amaro C."/>
        </authorList>
    </citation>
    <scope>NUCLEOTIDE SEQUENCE</scope>
</reference>
<evidence type="ECO:0000313" key="1">
    <source>
        <dbReference type="EMBL" id="JAH24227.1"/>
    </source>
</evidence>
<dbReference type="AlphaFoldDB" id="A0A0E9R655"/>
<accession>A0A0E9R655</accession>